<evidence type="ECO:0000256" key="3">
    <source>
        <dbReference type="ARBA" id="ARBA00022448"/>
    </source>
</evidence>
<feature type="transmembrane region" description="Helical" evidence="8">
    <location>
        <begin position="271"/>
        <end position="299"/>
    </location>
</feature>
<evidence type="ECO:0000256" key="4">
    <source>
        <dbReference type="ARBA" id="ARBA00022475"/>
    </source>
</evidence>
<proteinExistence type="inferred from homology"/>
<feature type="transmembrane region" description="Helical" evidence="8">
    <location>
        <begin position="241"/>
        <end position="265"/>
    </location>
</feature>
<dbReference type="Pfam" id="PF01594">
    <property type="entry name" value="AI-2E_transport"/>
    <property type="match status" value="1"/>
</dbReference>
<gene>
    <name evidence="9" type="ORF">GCM10022261_21150</name>
</gene>
<keyword evidence="10" id="KW-1185">Reference proteome</keyword>
<reference evidence="10" key="1">
    <citation type="journal article" date="2019" name="Int. J. Syst. Evol. Microbiol.">
        <title>The Global Catalogue of Microorganisms (GCM) 10K type strain sequencing project: providing services to taxonomists for standard genome sequencing and annotation.</title>
        <authorList>
            <consortium name="The Broad Institute Genomics Platform"/>
            <consortium name="The Broad Institute Genome Sequencing Center for Infectious Disease"/>
            <person name="Wu L."/>
            <person name="Ma J."/>
        </authorList>
    </citation>
    <scope>NUCLEOTIDE SEQUENCE [LARGE SCALE GENOMIC DNA]</scope>
    <source>
        <strain evidence="10">JCM 17458</strain>
    </source>
</reference>
<dbReference type="RefSeq" id="WP_236862561.1">
    <property type="nucleotide sequence ID" value="NZ_BAABAZ010000006.1"/>
</dbReference>
<comment type="caution">
    <text evidence="9">The sequence shown here is derived from an EMBL/GenBank/DDBJ whole genome shotgun (WGS) entry which is preliminary data.</text>
</comment>
<feature type="transmembrane region" description="Helical" evidence="8">
    <location>
        <begin position="52"/>
        <end position="71"/>
    </location>
</feature>
<evidence type="ECO:0000313" key="9">
    <source>
        <dbReference type="EMBL" id="GAA4284584.1"/>
    </source>
</evidence>
<sequence length="364" mass="37641">MAADKAGERETPVLSPTVRIPAFWIGFVGMLGAGLAWALLNSVNSISTVLTYVGLALFLALGLEPIILWLVRHRIVRPWAVTIVVLVGLLVVSGVVVLIVPTVIRQVQDFVAELPDIIARVSLSGWARDLEEQFVGVVDIDALFNSAGAWVSDPANLVSVGGGVVAVGAGIAGFATGALIVGILTIYFAATLPGIKAAAYSLVPASRRPRVRSVTEEITRSVGRYVLGQASLAAINGVGSFIFLTLIGAPLPALLAFVAFLGSLIPLVGTISASIVIVLACLAASPGLAVVVGVYYLIYMQVEAYLFSPRIMNAAVNIPGSLVIIAAVTGGTLGGVLGAIVSVPLAASILIIVRRVVIPRQAGR</sequence>
<protein>
    <submittedName>
        <fullName evidence="9">AI-2E family transporter</fullName>
    </submittedName>
</protein>
<comment type="subcellular location">
    <subcellularLocation>
        <location evidence="1">Cell membrane</location>
        <topology evidence="1">Multi-pass membrane protein</topology>
    </subcellularLocation>
</comment>
<organism evidence="9 10">
    <name type="scientific">Brevibacterium daeguense</name>
    <dbReference type="NCBI Taxonomy" id="909936"/>
    <lineage>
        <taxon>Bacteria</taxon>
        <taxon>Bacillati</taxon>
        <taxon>Actinomycetota</taxon>
        <taxon>Actinomycetes</taxon>
        <taxon>Micrococcales</taxon>
        <taxon>Brevibacteriaceae</taxon>
        <taxon>Brevibacterium</taxon>
    </lineage>
</organism>
<evidence type="ECO:0000256" key="5">
    <source>
        <dbReference type="ARBA" id="ARBA00022692"/>
    </source>
</evidence>
<dbReference type="PANTHER" id="PTHR21716:SF53">
    <property type="entry name" value="PERMEASE PERM-RELATED"/>
    <property type="match status" value="1"/>
</dbReference>
<evidence type="ECO:0000256" key="8">
    <source>
        <dbReference type="SAM" id="Phobius"/>
    </source>
</evidence>
<evidence type="ECO:0000256" key="2">
    <source>
        <dbReference type="ARBA" id="ARBA00009773"/>
    </source>
</evidence>
<feature type="transmembrane region" description="Helical" evidence="8">
    <location>
        <begin position="83"/>
        <end position="104"/>
    </location>
</feature>
<name>A0ABP8EKT8_9MICO</name>
<keyword evidence="7 8" id="KW-0472">Membrane</keyword>
<dbReference type="PANTHER" id="PTHR21716">
    <property type="entry name" value="TRANSMEMBRANE PROTEIN"/>
    <property type="match status" value="1"/>
</dbReference>
<feature type="transmembrane region" description="Helical" evidence="8">
    <location>
        <begin position="311"/>
        <end position="330"/>
    </location>
</feature>
<evidence type="ECO:0000256" key="1">
    <source>
        <dbReference type="ARBA" id="ARBA00004651"/>
    </source>
</evidence>
<keyword evidence="4" id="KW-1003">Cell membrane</keyword>
<keyword evidence="6 8" id="KW-1133">Transmembrane helix</keyword>
<accession>A0ABP8EKT8</accession>
<evidence type="ECO:0000256" key="7">
    <source>
        <dbReference type="ARBA" id="ARBA00023136"/>
    </source>
</evidence>
<dbReference type="Proteomes" id="UP001501586">
    <property type="component" value="Unassembled WGS sequence"/>
</dbReference>
<dbReference type="InterPro" id="IPR002549">
    <property type="entry name" value="AI-2E-like"/>
</dbReference>
<dbReference type="EMBL" id="BAABAZ010000006">
    <property type="protein sequence ID" value="GAA4284584.1"/>
    <property type="molecule type" value="Genomic_DNA"/>
</dbReference>
<keyword evidence="3" id="KW-0813">Transport</keyword>
<evidence type="ECO:0000256" key="6">
    <source>
        <dbReference type="ARBA" id="ARBA00022989"/>
    </source>
</evidence>
<feature type="transmembrane region" description="Helical" evidence="8">
    <location>
        <begin position="164"/>
        <end position="190"/>
    </location>
</feature>
<comment type="similarity">
    <text evidence="2">Belongs to the autoinducer-2 exporter (AI-2E) (TC 2.A.86) family.</text>
</comment>
<feature type="transmembrane region" description="Helical" evidence="8">
    <location>
        <begin position="336"/>
        <end position="357"/>
    </location>
</feature>
<feature type="transmembrane region" description="Helical" evidence="8">
    <location>
        <begin position="21"/>
        <end position="40"/>
    </location>
</feature>
<evidence type="ECO:0000313" key="10">
    <source>
        <dbReference type="Proteomes" id="UP001501586"/>
    </source>
</evidence>
<keyword evidence="5 8" id="KW-0812">Transmembrane</keyword>